<accession>A0ABD2JE15</accession>
<name>A0ABD2JE15_9BILA</name>
<reference evidence="1 2" key="1">
    <citation type="submission" date="2024-10" db="EMBL/GenBank/DDBJ databases">
        <authorList>
            <person name="Kim D."/>
        </authorList>
    </citation>
    <scope>NUCLEOTIDE SEQUENCE [LARGE SCALE GENOMIC DNA]</scope>
    <source>
        <strain evidence="1">BH-2024</strain>
    </source>
</reference>
<organism evidence="1 2">
    <name type="scientific">Heterodera trifolii</name>
    <dbReference type="NCBI Taxonomy" id="157864"/>
    <lineage>
        <taxon>Eukaryota</taxon>
        <taxon>Metazoa</taxon>
        <taxon>Ecdysozoa</taxon>
        <taxon>Nematoda</taxon>
        <taxon>Chromadorea</taxon>
        <taxon>Rhabditida</taxon>
        <taxon>Tylenchina</taxon>
        <taxon>Tylenchomorpha</taxon>
        <taxon>Tylenchoidea</taxon>
        <taxon>Heteroderidae</taxon>
        <taxon>Heteroderinae</taxon>
        <taxon>Heterodera</taxon>
    </lineage>
</organism>
<gene>
    <name evidence="1" type="ORF">niasHT_027905</name>
</gene>
<sequence length="96" mass="10907">MERNYKIVQVKVGEQYKYKNVPGKLMVKRQTAASNDPQYLFVGQTAWTTNGLSDQGIRKEDRLGYAELDFATGTIIIPNFPRTTLAPTLFHLKSRA</sequence>
<protein>
    <submittedName>
        <fullName evidence="1">Uncharacterized protein</fullName>
    </submittedName>
</protein>
<proteinExistence type="predicted"/>
<dbReference type="AlphaFoldDB" id="A0ABD2JE15"/>
<comment type="caution">
    <text evidence="1">The sequence shown here is derived from an EMBL/GenBank/DDBJ whole genome shotgun (WGS) entry which is preliminary data.</text>
</comment>
<keyword evidence="2" id="KW-1185">Reference proteome</keyword>
<evidence type="ECO:0000313" key="2">
    <source>
        <dbReference type="Proteomes" id="UP001620626"/>
    </source>
</evidence>
<dbReference type="Proteomes" id="UP001620626">
    <property type="component" value="Unassembled WGS sequence"/>
</dbReference>
<dbReference type="EMBL" id="JBICBT010000996">
    <property type="protein sequence ID" value="KAL3088762.1"/>
    <property type="molecule type" value="Genomic_DNA"/>
</dbReference>
<evidence type="ECO:0000313" key="1">
    <source>
        <dbReference type="EMBL" id="KAL3088762.1"/>
    </source>
</evidence>